<dbReference type="Pfam" id="PF05795">
    <property type="entry name" value="Plasmodium_Vir"/>
    <property type="match status" value="1"/>
</dbReference>
<dbReference type="AlphaFoldDB" id="A0A1Y1JW40"/>
<gene>
    <name evidence="2" type="ORF">PGO_001050</name>
</gene>
<reference evidence="3" key="1">
    <citation type="submission" date="2017-04" db="EMBL/GenBank/DDBJ databases">
        <title>Plasmodium gonderi genome.</title>
        <authorList>
            <person name="Arisue N."/>
            <person name="Honma H."/>
            <person name="Kawai S."/>
            <person name="Tougan T."/>
            <person name="Tanabe K."/>
            <person name="Horii T."/>
        </authorList>
    </citation>
    <scope>NUCLEOTIDE SEQUENCE [LARGE SCALE GENOMIC DNA]</scope>
    <source>
        <strain evidence="3">ATCC 30045</strain>
    </source>
</reference>
<dbReference type="OrthoDB" id="10273294at2759"/>
<evidence type="ECO:0000313" key="2">
    <source>
        <dbReference type="EMBL" id="GAW84094.1"/>
    </source>
</evidence>
<dbReference type="InterPro" id="IPR008780">
    <property type="entry name" value="Plasmodium_Vir"/>
</dbReference>
<proteinExistence type="predicted"/>
<feature type="transmembrane region" description="Helical" evidence="1">
    <location>
        <begin position="286"/>
        <end position="303"/>
    </location>
</feature>
<protein>
    <submittedName>
        <fullName evidence="2">Variable surface protein</fullName>
    </submittedName>
</protein>
<dbReference type="RefSeq" id="XP_028546683.1">
    <property type="nucleotide sequence ID" value="XM_028690882.1"/>
</dbReference>
<evidence type="ECO:0000256" key="1">
    <source>
        <dbReference type="SAM" id="Phobius"/>
    </source>
</evidence>
<name>A0A1Y1JW40_PLAGO</name>
<accession>A0A1Y1JW40</accession>
<keyword evidence="3" id="KW-1185">Reference proteome</keyword>
<comment type="caution">
    <text evidence="2">The sequence shown here is derived from an EMBL/GenBank/DDBJ whole genome shotgun (WGS) entry which is preliminary data.</text>
</comment>
<dbReference type="GeneID" id="39744902"/>
<dbReference type="Proteomes" id="UP000195521">
    <property type="component" value="Unassembled WGS sequence"/>
</dbReference>
<keyword evidence="1" id="KW-0812">Transmembrane</keyword>
<dbReference type="EMBL" id="BDQF01000107">
    <property type="protein sequence ID" value="GAW84094.1"/>
    <property type="molecule type" value="Genomic_DNA"/>
</dbReference>
<organism evidence="2 3">
    <name type="scientific">Plasmodium gonderi</name>
    <dbReference type="NCBI Taxonomy" id="77519"/>
    <lineage>
        <taxon>Eukaryota</taxon>
        <taxon>Sar</taxon>
        <taxon>Alveolata</taxon>
        <taxon>Apicomplexa</taxon>
        <taxon>Aconoidasida</taxon>
        <taxon>Haemosporida</taxon>
        <taxon>Plasmodiidae</taxon>
        <taxon>Plasmodium</taxon>
        <taxon>Plasmodium (Plasmodium)</taxon>
    </lineage>
</organism>
<keyword evidence="1" id="KW-0472">Membrane</keyword>
<keyword evidence="1" id="KW-1133">Transmembrane helix</keyword>
<sequence length="355" mass="41422">MPQDITGIIFPGESPSKKFFDTLNNGVSTVINDPVYCTTIKYSNSLLQGICSRLINYLKLHNNNLSNSYYKNIYCNLLSSWIYNQLKSYCTNPSCVVDDVYNKIQDIFTVQYSLINLNKDNFKCQFDPISILKDDHEERIKLYDYYLQYDTIKSNFVKENDNSNIYCSYFKHIDSLCKLPHKDCLTDDTNNCSKIHNICIRYNPDIFLNDEKCQEVKIQQSLHQKEDHNEQGVSFPVIATAMDEDIPRESHSEEKDLQLLRNEGGSIDNSHLASYNTTTLRTLGNAFWGIFGSFLILGILYKFSPLGRMLRNNVKIIRYKIKKISQNNEHYPNVSEFNHRFIQDQNGYYIGYNYN</sequence>
<evidence type="ECO:0000313" key="3">
    <source>
        <dbReference type="Proteomes" id="UP000195521"/>
    </source>
</evidence>